<dbReference type="Proteomes" id="UP001060215">
    <property type="component" value="Chromosome 2"/>
</dbReference>
<proteinExistence type="predicted"/>
<comment type="caution">
    <text evidence="1">The sequence shown here is derived from an EMBL/GenBank/DDBJ whole genome shotgun (WGS) entry which is preliminary data.</text>
</comment>
<gene>
    <name evidence="1" type="ORF">LOK49_LG04G00191</name>
</gene>
<sequence length="119" mass="13495">MQVRPAEGPSLESAKDFNELKAISSLGHLNSQKLDPSRLGIHSGPLNDQLLAPPMGIGVKFSWCSLVELQICFAYISARTRIKDFDERFSGLEMITRFCKLEKQNSKREIEWPEHSLAY</sequence>
<evidence type="ECO:0000313" key="1">
    <source>
        <dbReference type="EMBL" id="KAI8019441.1"/>
    </source>
</evidence>
<name>A0ACC0I1T2_9ERIC</name>
<organism evidence="1 2">
    <name type="scientific">Camellia lanceoleosa</name>
    <dbReference type="NCBI Taxonomy" id="1840588"/>
    <lineage>
        <taxon>Eukaryota</taxon>
        <taxon>Viridiplantae</taxon>
        <taxon>Streptophyta</taxon>
        <taxon>Embryophyta</taxon>
        <taxon>Tracheophyta</taxon>
        <taxon>Spermatophyta</taxon>
        <taxon>Magnoliopsida</taxon>
        <taxon>eudicotyledons</taxon>
        <taxon>Gunneridae</taxon>
        <taxon>Pentapetalae</taxon>
        <taxon>asterids</taxon>
        <taxon>Ericales</taxon>
        <taxon>Theaceae</taxon>
        <taxon>Camellia</taxon>
    </lineage>
</organism>
<evidence type="ECO:0000313" key="2">
    <source>
        <dbReference type="Proteomes" id="UP001060215"/>
    </source>
</evidence>
<reference evidence="1 2" key="1">
    <citation type="journal article" date="2022" name="Plant J.">
        <title>Chromosome-level genome of Camellia lanceoleosa provides a valuable resource for understanding genome evolution and self-incompatibility.</title>
        <authorList>
            <person name="Gong W."/>
            <person name="Xiao S."/>
            <person name="Wang L."/>
            <person name="Liao Z."/>
            <person name="Chang Y."/>
            <person name="Mo W."/>
            <person name="Hu G."/>
            <person name="Li W."/>
            <person name="Zhao G."/>
            <person name="Zhu H."/>
            <person name="Hu X."/>
            <person name="Ji K."/>
            <person name="Xiang X."/>
            <person name="Song Q."/>
            <person name="Yuan D."/>
            <person name="Jin S."/>
            <person name="Zhang L."/>
        </authorList>
    </citation>
    <scope>NUCLEOTIDE SEQUENCE [LARGE SCALE GENOMIC DNA]</scope>
    <source>
        <strain evidence="1">SQ_2022a</strain>
    </source>
</reference>
<accession>A0ACC0I1T2</accession>
<keyword evidence="2" id="KW-1185">Reference proteome</keyword>
<dbReference type="EMBL" id="CM045759">
    <property type="protein sequence ID" value="KAI8019441.1"/>
    <property type="molecule type" value="Genomic_DNA"/>
</dbReference>
<protein>
    <submittedName>
        <fullName evidence="1">Uncharacterized protein</fullName>
    </submittedName>
</protein>